<dbReference type="PROSITE" id="PS51257">
    <property type="entry name" value="PROKAR_LIPOPROTEIN"/>
    <property type="match status" value="1"/>
</dbReference>
<sequence>MRDKNRPLHLLMLLSLTLLATGCASKPESWQPPQVAPPVIPELPSEARQPPAPQWCSPTCSAGLTRERENWQRLMTSPE</sequence>
<feature type="region of interest" description="Disordered" evidence="1">
    <location>
        <begin position="26"/>
        <end position="60"/>
    </location>
</feature>
<keyword evidence="2" id="KW-0732">Signal</keyword>
<accession>W0MRS9</accession>
<dbReference type="KEGG" id="psyr:N018_13405"/>
<dbReference type="EMBL" id="CP007014">
    <property type="protein sequence ID" value="AHG41147.1"/>
    <property type="molecule type" value="Genomic_DNA"/>
</dbReference>
<protein>
    <submittedName>
        <fullName evidence="3">Uncharacterized protein</fullName>
    </submittedName>
</protein>
<dbReference type="HOGENOM" id="CLU_185178_1_0_6"/>
<name>W0MRS9_PSESX</name>
<evidence type="ECO:0000256" key="2">
    <source>
        <dbReference type="SAM" id="SignalP"/>
    </source>
</evidence>
<feature type="chain" id="PRO_5004792360" evidence="2">
    <location>
        <begin position="21"/>
        <end position="79"/>
    </location>
</feature>
<dbReference type="STRING" id="1357279.N018_13405"/>
<gene>
    <name evidence="3" type="ORF">N018_13405</name>
</gene>
<dbReference type="AlphaFoldDB" id="W0MRS9"/>
<feature type="signal peptide" evidence="2">
    <location>
        <begin position="1"/>
        <end position="20"/>
    </location>
</feature>
<dbReference type="Proteomes" id="UP000019089">
    <property type="component" value="Chromosome"/>
</dbReference>
<evidence type="ECO:0000313" key="3">
    <source>
        <dbReference type="EMBL" id="AHG41147.1"/>
    </source>
</evidence>
<reference evidence="3 4" key="1">
    <citation type="submission" date="2013-12" db="EMBL/GenBank/DDBJ databases">
        <title>Interactions Between Genome Architecture and Virulence Genes in Pseudomonas syringae, strain CC1557 as a model.</title>
        <authorList>
            <person name="Baltrus D."/>
            <person name="Hockett K."/>
            <person name="Karlsrud E."/>
            <person name="Dougherty K."/>
            <person name="Nishimura M."/>
        </authorList>
    </citation>
    <scope>NUCLEOTIDE SEQUENCE [LARGE SCALE GENOMIC DNA]</scope>
    <source>
        <strain evidence="3 4">CC1557</strain>
    </source>
</reference>
<evidence type="ECO:0000313" key="4">
    <source>
        <dbReference type="Proteomes" id="UP000019089"/>
    </source>
</evidence>
<dbReference type="eggNOG" id="ENOG502ZDW6">
    <property type="taxonomic scope" value="Bacteria"/>
</dbReference>
<organism evidence="3 4">
    <name type="scientific">Pseudomonas syringae CC1557</name>
    <dbReference type="NCBI Taxonomy" id="1357279"/>
    <lineage>
        <taxon>Bacteria</taxon>
        <taxon>Pseudomonadati</taxon>
        <taxon>Pseudomonadota</taxon>
        <taxon>Gammaproteobacteria</taxon>
        <taxon>Pseudomonadales</taxon>
        <taxon>Pseudomonadaceae</taxon>
        <taxon>Pseudomonas</taxon>
        <taxon>Pseudomonas syringae</taxon>
    </lineage>
</organism>
<evidence type="ECO:0000256" key="1">
    <source>
        <dbReference type="SAM" id="MobiDB-lite"/>
    </source>
</evidence>
<proteinExistence type="predicted"/>